<keyword evidence="2" id="KW-0349">Heme</keyword>
<dbReference type="Gene3D" id="3.80.30.20">
    <property type="entry name" value="tm_1862 like domain"/>
    <property type="match status" value="1"/>
</dbReference>
<dbReference type="SMART" id="SM00729">
    <property type="entry name" value="Elp3"/>
    <property type="match status" value="1"/>
</dbReference>
<comment type="caution">
    <text evidence="4">The sequence shown here is derived from an EMBL/GenBank/DDBJ whole genome shotgun (WGS) entry which is preliminary data.</text>
</comment>
<proteinExistence type="inferred from homology"/>
<dbReference type="InterPro" id="IPR023404">
    <property type="entry name" value="rSAM_horseshoe"/>
</dbReference>
<dbReference type="RefSeq" id="WP_184626920.1">
    <property type="nucleotide sequence ID" value="NZ_JACHCC010000009.1"/>
</dbReference>
<dbReference type="GO" id="GO:0046872">
    <property type="term" value="F:metal ion binding"/>
    <property type="evidence" value="ECO:0007669"/>
    <property type="project" value="UniProtKB-UniRule"/>
</dbReference>
<dbReference type="InterPro" id="IPR007197">
    <property type="entry name" value="rSAM"/>
</dbReference>
<dbReference type="InterPro" id="IPR058240">
    <property type="entry name" value="rSAM_sf"/>
</dbReference>
<name>A0A7X0MJM2_9SPHI</name>
<dbReference type="SFLD" id="SFLDS00029">
    <property type="entry name" value="Radical_SAM"/>
    <property type="match status" value="1"/>
</dbReference>
<evidence type="ECO:0000256" key="2">
    <source>
        <dbReference type="RuleBase" id="RU364116"/>
    </source>
</evidence>
<dbReference type="GO" id="GO:0005737">
    <property type="term" value="C:cytoplasm"/>
    <property type="evidence" value="ECO:0007669"/>
    <property type="project" value="UniProtKB-SubCell"/>
</dbReference>
<keyword evidence="2" id="KW-0949">S-adenosyl-L-methionine</keyword>
<keyword evidence="2" id="KW-0408">Iron</keyword>
<keyword evidence="2" id="KW-0479">Metal-binding</keyword>
<dbReference type="EMBL" id="JACHCC010000009">
    <property type="protein sequence ID" value="MBB6501304.1"/>
    <property type="molecule type" value="Genomic_DNA"/>
</dbReference>
<evidence type="ECO:0000259" key="3">
    <source>
        <dbReference type="PROSITE" id="PS51918"/>
    </source>
</evidence>
<keyword evidence="2" id="KW-0143">Chaperone</keyword>
<dbReference type="GO" id="GO:0004109">
    <property type="term" value="F:coproporphyrinogen oxidase activity"/>
    <property type="evidence" value="ECO:0007669"/>
    <property type="project" value="InterPro"/>
</dbReference>
<feature type="domain" description="Radical SAM core" evidence="3">
    <location>
        <begin position="53"/>
        <end position="287"/>
    </location>
</feature>
<organism evidence="4 5">
    <name type="scientific">Pedobacter cryoconitis</name>
    <dbReference type="NCBI Taxonomy" id="188932"/>
    <lineage>
        <taxon>Bacteria</taxon>
        <taxon>Pseudomonadati</taxon>
        <taxon>Bacteroidota</taxon>
        <taxon>Sphingobacteriia</taxon>
        <taxon>Sphingobacteriales</taxon>
        <taxon>Sphingobacteriaceae</taxon>
        <taxon>Pedobacter</taxon>
    </lineage>
</organism>
<comment type="similarity">
    <text evidence="1">Belongs to the anaerobic coproporphyrinogen-III oxidase family. HemW subfamily.</text>
</comment>
<dbReference type="SFLD" id="SFLDG01065">
    <property type="entry name" value="anaerobic_coproporphyrinogen-I"/>
    <property type="match status" value="1"/>
</dbReference>
<evidence type="ECO:0000313" key="5">
    <source>
        <dbReference type="Proteomes" id="UP000521017"/>
    </source>
</evidence>
<keyword evidence="2" id="KW-0963">Cytoplasm</keyword>
<sequence length="451" mass="51579">MDLNTKLFEGESVVDLDHISLSIGDLKEKPTREEFYTNYPFFKHWKNESNSYALHPGGINIYIHIPFCIQICDYCFYMKELIKSKSHVDNYIETLRLEMKSVSEALGLKKRIVNSIYIGGGTPSVLTEEQFNKLMEALHEFHEIKNVEFTFEAEPGTFNKNKLGWYKDAGVNRISMGVQSFDDNIIKYSSRKHSAMQAIKSVEMIKDLGGFSINVDLLSGLAGESMQTWVDSLQIALNQNVDMLTIYKMKTYANTVFFKKGVRTNEIQLPSDTEELAYMGAALDLISGTDYKPWSSFAFSNNGYMHRYAENTWRGQDLVAYGVSSFGKIGNINYQNLNNMDTYAERVSKSLFPLYRTYTLSHKDLMVKELLLCAARLTSYSKQEFINKFGFDYFNFIPETIEELTLKGYITDNRDELTLTRQGMLFGDFVGKVLASGLKSKMGDDNIGFSY</sequence>
<keyword evidence="2" id="KW-0411">Iron-sulfur</keyword>
<comment type="function">
    <text evidence="2">Probably acts as a heme chaperone, transferring heme to an unknown acceptor. Binds one molecule of heme per monomer, possibly covalently. Binds 1 [4Fe-4S] cluster. The cluster is coordinated with 3 cysteines and an exchangeable S-adenosyl-L-methionine.</text>
</comment>
<comment type="subcellular location">
    <subcellularLocation>
        <location evidence="2">Cytoplasm</location>
    </subcellularLocation>
</comment>
<dbReference type="SUPFAM" id="SSF102114">
    <property type="entry name" value="Radical SAM enzymes"/>
    <property type="match status" value="1"/>
</dbReference>
<dbReference type="InterPro" id="IPR004559">
    <property type="entry name" value="HemW-like"/>
</dbReference>
<evidence type="ECO:0000256" key="1">
    <source>
        <dbReference type="ARBA" id="ARBA00006100"/>
    </source>
</evidence>
<dbReference type="InterPro" id="IPR006638">
    <property type="entry name" value="Elp3/MiaA/NifB-like_rSAM"/>
</dbReference>
<dbReference type="GO" id="GO:0006779">
    <property type="term" value="P:porphyrin-containing compound biosynthetic process"/>
    <property type="evidence" value="ECO:0007669"/>
    <property type="project" value="InterPro"/>
</dbReference>
<dbReference type="GO" id="GO:0051539">
    <property type="term" value="F:4 iron, 4 sulfur cluster binding"/>
    <property type="evidence" value="ECO:0007669"/>
    <property type="project" value="UniProtKB-UniRule"/>
</dbReference>
<dbReference type="Pfam" id="PF04055">
    <property type="entry name" value="Radical_SAM"/>
    <property type="match status" value="1"/>
</dbReference>
<dbReference type="PANTHER" id="PTHR13932:SF5">
    <property type="entry name" value="RADICAL S-ADENOSYL METHIONINE DOMAIN-CONTAINING PROTEIN 1, MITOCHONDRIAL"/>
    <property type="match status" value="1"/>
</dbReference>
<dbReference type="NCBIfam" id="TIGR00539">
    <property type="entry name" value="hemN_rel"/>
    <property type="match status" value="1"/>
</dbReference>
<keyword evidence="2" id="KW-0004">4Fe-4S</keyword>
<protein>
    <recommendedName>
        <fullName evidence="2">Heme chaperone HemW</fullName>
    </recommendedName>
</protein>
<reference evidence="4 5" key="1">
    <citation type="submission" date="2020-08" db="EMBL/GenBank/DDBJ databases">
        <title>Genomic Encyclopedia of Type Strains, Phase IV (KMG-V): Genome sequencing to study the core and pangenomes of soil and plant-associated prokaryotes.</title>
        <authorList>
            <person name="Whitman W."/>
        </authorList>
    </citation>
    <scope>NUCLEOTIDE SEQUENCE [LARGE SCALE GENOMIC DNA]</scope>
    <source>
        <strain evidence="4 5">M2T3</strain>
    </source>
</reference>
<dbReference type="Proteomes" id="UP000521017">
    <property type="component" value="Unassembled WGS sequence"/>
</dbReference>
<evidence type="ECO:0000313" key="4">
    <source>
        <dbReference type="EMBL" id="MBB6501304.1"/>
    </source>
</evidence>
<dbReference type="InterPro" id="IPR034505">
    <property type="entry name" value="Coproporphyrinogen-III_oxidase"/>
</dbReference>
<dbReference type="AlphaFoldDB" id="A0A7X0MJM2"/>
<keyword evidence="4" id="KW-0560">Oxidoreductase</keyword>
<accession>A0A7X0MJM2</accession>
<dbReference type="PROSITE" id="PS51918">
    <property type="entry name" value="RADICAL_SAM"/>
    <property type="match status" value="1"/>
</dbReference>
<gene>
    <name evidence="4" type="ORF">HDF25_003471</name>
</gene>
<dbReference type="PANTHER" id="PTHR13932">
    <property type="entry name" value="COPROPORPHYRINIGEN III OXIDASE"/>
    <property type="match status" value="1"/>
</dbReference>